<dbReference type="InterPro" id="IPR041581">
    <property type="entry name" value="Glyoxalase_6"/>
</dbReference>
<dbReference type="CDD" id="cd07247">
    <property type="entry name" value="SgaA_N_like"/>
    <property type="match status" value="1"/>
</dbReference>
<dbReference type="Gene3D" id="3.10.180.10">
    <property type="entry name" value="2,3-Dihydroxybiphenyl 1,2-Dioxygenase, domain 1"/>
    <property type="match status" value="2"/>
</dbReference>
<reference evidence="2 3" key="1">
    <citation type="submission" date="2020-08" db="EMBL/GenBank/DDBJ databases">
        <title>Sequencing the genomes of 1000 actinobacteria strains.</title>
        <authorList>
            <person name="Klenk H.-P."/>
        </authorList>
    </citation>
    <scope>NUCLEOTIDE SEQUENCE [LARGE SCALE GENOMIC DNA]</scope>
    <source>
        <strain evidence="2 3">DSM 105784</strain>
    </source>
</reference>
<keyword evidence="2" id="KW-0456">Lyase</keyword>
<dbReference type="SUPFAM" id="SSF54593">
    <property type="entry name" value="Glyoxalase/Bleomycin resistance protein/Dihydroxybiphenyl dioxygenase"/>
    <property type="match status" value="2"/>
</dbReference>
<dbReference type="Pfam" id="PF18029">
    <property type="entry name" value="Glyoxalase_6"/>
    <property type="match status" value="2"/>
</dbReference>
<gene>
    <name evidence="2" type="ORF">HD599_001675</name>
</gene>
<dbReference type="PANTHER" id="PTHR33993">
    <property type="entry name" value="GLYOXALASE-RELATED"/>
    <property type="match status" value="1"/>
</dbReference>
<comment type="caution">
    <text evidence="2">The sequence shown here is derived from an EMBL/GenBank/DDBJ whole genome shotgun (WGS) entry which is preliminary data.</text>
</comment>
<dbReference type="GO" id="GO:0016829">
    <property type="term" value="F:lyase activity"/>
    <property type="evidence" value="ECO:0007669"/>
    <property type="project" value="UniProtKB-KW"/>
</dbReference>
<dbReference type="AlphaFoldDB" id="A0A841AN27"/>
<accession>A0A841AN27</accession>
<name>A0A841AN27_9MICO</name>
<dbReference type="PANTHER" id="PTHR33993:SF14">
    <property type="entry name" value="GB|AAF24581.1"/>
    <property type="match status" value="1"/>
</dbReference>
<evidence type="ECO:0000259" key="1">
    <source>
        <dbReference type="PROSITE" id="PS51819"/>
    </source>
</evidence>
<dbReference type="InterPro" id="IPR052164">
    <property type="entry name" value="Anthracycline_SecMetBiosynth"/>
</dbReference>
<dbReference type="PROSITE" id="PS51819">
    <property type="entry name" value="VOC"/>
    <property type="match status" value="2"/>
</dbReference>
<dbReference type="RefSeq" id="WP_184235932.1">
    <property type="nucleotide sequence ID" value="NZ_JACHMJ010000001.1"/>
</dbReference>
<evidence type="ECO:0000313" key="2">
    <source>
        <dbReference type="EMBL" id="MBB5843352.1"/>
    </source>
</evidence>
<dbReference type="Proteomes" id="UP000536685">
    <property type="component" value="Unassembled WGS sequence"/>
</dbReference>
<dbReference type="InterPro" id="IPR029068">
    <property type="entry name" value="Glyas_Bleomycin-R_OHBP_Dase"/>
</dbReference>
<protein>
    <submittedName>
        <fullName evidence="2">Putative enzyme related to lactoylglutathione lyase</fullName>
    </submittedName>
</protein>
<proteinExistence type="predicted"/>
<feature type="domain" description="VOC" evidence="1">
    <location>
        <begin position="11"/>
        <end position="122"/>
    </location>
</feature>
<sequence length="273" mass="29133">MPEQRTYPTGVTCWIAAEEPDPEAASRFYGRLFGWSFHNVMPPDAPVYLMASLDGADVGAISAGTGAPRWTTFVATDDVDATTTAIGRAGGTVVAPPRDAGTDGRTATALDPQGAEFRLWQAQDHPGAQLVNVPGTWNFSDLLSSDPEAARRFYTGVFGWRYLDFGATVEAMIAVPGYGDYLAATSDPHIYERQAGAPEGFADVIGAVEPAPAGTASRWRVKFSVADRASSIALVEDLGGTVLATDDQVWALLADIRDPQGAEFTISEFRDPR</sequence>
<dbReference type="InterPro" id="IPR037523">
    <property type="entry name" value="VOC_core"/>
</dbReference>
<keyword evidence="3" id="KW-1185">Reference proteome</keyword>
<organism evidence="2 3">
    <name type="scientific">Conyzicola lurida</name>
    <dbReference type="NCBI Taxonomy" id="1172621"/>
    <lineage>
        <taxon>Bacteria</taxon>
        <taxon>Bacillati</taxon>
        <taxon>Actinomycetota</taxon>
        <taxon>Actinomycetes</taxon>
        <taxon>Micrococcales</taxon>
        <taxon>Microbacteriaceae</taxon>
        <taxon>Conyzicola</taxon>
    </lineage>
</organism>
<dbReference type="EMBL" id="JACHMJ010000001">
    <property type="protein sequence ID" value="MBB5843352.1"/>
    <property type="molecule type" value="Genomic_DNA"/>
</dbReference>
<evidence type="ECO:0000313" key="3">
    <source>
        <dbReference type="Proteomes" id="UP000536685"/>
    </source>
</evidence>
<feature type="domain" description="VOC" evidence="1">
    <location>
        <begin position="136"/>
        <end position="269"/>
    </location>
</feature>